<sequence length="209" mass="21090">MATDRKAVNKRKVRALLAGGLVLGIGAAVTLAAWTDNVFGDAQFKTGSWNLQGSFDGLTTWGEYQVDASAGHFQFSTGFNTLAPGTTVYAPVALRIGPTASTFGATVQLLGATGGDADLKPALRYSVYRGVSSTACTAAGIGAGTAWVGTTASPVALTAGSGSDVALLGTGVPVELCFAVTLPAGVDPSIVSGKDTGRLLWQFTGQSTP</sequence>
<dbReference type="RefSeq" id="WP_019744453.1">
    <property type="nucleotide sequence ID" value="NZ_AP018733.1"/>
</dbReference>
<dbReference type="KEGG" id="reb:XU06_07610"/>
<evidence type="ECO:0000313" key="3">
    <source>
        <dbReference type="Proteomes" id="UP000325576"/>
    </source>
</evidence>
<dbReference type="Proteomes" id="UP000325576">
    <property type="component" value="Unassembled WGS sequence"/>
</dbReference>
<dbReference type="Proteomes" id="UP000502345">
    <property type="component" value="Chromosome"/>
</dbReference>
<reference evidence="2 4" key="2">
    <citation type="submission" date="2020-03" db="EMBL/GenBank/DDBJ databases">
        <title>Screen low temperature-resistant strains for efficient degradation of petroleum hydrocarbons under the low temperature.</title>
        <authorList>
            <person name="Wang Y."/>
            <person name="Chen J."/>
        </authorList>
    </citation>
    <scope>NUCLEOTIDE SEQUENCE [LARGE SCALE GENOMIC DNA]</scope>
    <source>
        <strain evidence="2 4">KB1</strain>
    </source>
</reference>
<evidence type="ECO:0000313" key="2">
    <source>
        <dbReference type="EMBL" id="QIP38949.1"/>
    </source>
</evidence>
<dbReference type="InterPro" id="IPR023833">
    <property type="entry name" value="Signal_pept_SipW-depend-type"/>
</dbReference>
<evidence type="ECO:0008006" key="5">
    <source>
        <dbReference type="Google" id="ProtNLM"/>
    </source>
</evidence>
<proteinExistence type="predicted"/>
<dbReference type="NCBIfam" id="TIGR04088">
    <property type="entry name" value="cognate_SipW"/>
    <property type="match status" value="1"/>
</dbReference>
<protein>
    <recommendedName>
        <fullName evidence="5">Ribosomally synthesized peptide with SipW-like signal peptide</fullName>
    </recommendedName>
</protein>
<dbReference type="AlphaFoldDB" id="A0A0E4A5E3"/>
<name>A0A0E4A5E3_RHOER</name>
<dbReference type="EMBL" id="CP050124">
    <property type="protein sequence ID" value="QIP38949.1"/>
    <property type="molecule type" value="Genomic_DNA"/>
</dbReference>
<organism evidence="1 3">
    <name type="scientific">Rhodococcus erythropolis</name>
    <name type="common">Arthrobacter picolinophilus</name>
    <dbReference type="NCBI Taxonomy" id="1833"/>
    <lineage>
        <taxon>Bacteria</taxon>
        <taxon>Bacillati</taxon>
        <taxon>Actinomycetota</taxon>
        <taxon>Actinomycetes</taxon>
        <taxon>Mycobacteriales</taxon>
        <taxon>Nocardiaceae</taxon>
        <taxon>Rhodococcus</taxon>
        <taxon>Rhodococcus erythropolis group</taxon>
    </lineage>
</organism>
<accession>A0A0E4A5E3</accession>
<gene>
    <name evidence="1" type="ORF">BS297_28355</name>
    <name evidence="2" type="ORF">G9444_1705</name>
</gene>
<dbReference type="EMBL" id="MRBO01000763">
    <property type="protein sequence ID" value="KAB2581929.1"/>
    <property type="molecule type" value="Genomic_DNA"/>
</dbReference>
<evidence type="ECO:0000313" key="4">
    <source>
        <dbReference type="Proteomes" id="UP000502345"/>
    </source>
</evidence>
<dbReference type="OMA" id="AGSFNVQ"/>
<reference evidence="1 3" key="1">
    <citation type="journal article" date="2017" name="Poromechanics V (2013)">
        <title>Genomic Characterization of the Arsenic-Tolerant Actinobacterium, &lt;i&gt;Rhodococcus erythropolis&lt;/i&gt; S43.</title>
        <authorList>
            <person name="Retamal-Morales G."/>
            <person name="Mehnert M."/>
            <person name="Schwabe R."/>
            <person name="Tischler D."/>
            <person name="Schloemann M."/>
            <person name="Levican G.J."/>
        </authorList>
    </citation>
    <scope>NUCLEOTIDE SEQUENCE [LARGE SCALE GENOMIC DNA]</scope>
    <source>
        <strain evidence="1 3">S43</strain>
    </source>
</reference>
<evidence type="ECO:0000313" key="1">
    <source>
        <dbReference type="EMBL" id="KAB2581929.1"/>
    </source>
</evidence>